<gene>
    <name evidence="3" type="ORF">GKE73_13650</name>
</gene>
<feature type="region of interest" description="Disordered" evidence="1">
    <location>
        <begin position="226"/>
        <end position="246"/>
    </location>
</feature>
<evidence type="ECO:0000313" key="3">
    <source>
        <dbReference type="EMBL" id="MTD33702.1"/>
    </source>
</evidence>
<dbReference type="RefSeq" id="WP_230370779.1">
    <property type="nucleotide sequence ID" value="NZ_WLYX01000001.1"/>
</dbReference>
<keyword evidence="4" id="KW-1185">Reference proteome</keyword>
<evidence type="ECO:0000256" key="1">
    <source>
        <dbReference type="SAM" id="MobiDB-lite"/>
    </source>
</evidence>
<dbReference type="EMBL" id="WLYX01000001">
    <property type="protein sequence ID" value="MTD33702.1"/>
    <property type="molecule type" value="Genomic_DNA"/>
</dbReference>
<dbReference type="AlphaFoldDB" id="A0A844GD54"/>
<name>A0A844GD54_9NEIS</name>
<dbReference type="InterPro" id="IPR057700">
    <property type="entry name" value="DUF7940"/>
</dbReference>
<comment type="caution">
    <text evidence="3">The sequence shown here is derived from an EMBL/GenBank/DDBJ whole genome shotgun (WGS) entry which is preliminary data.</text>
</comment>
<sequence>MRFDPIAPVWHRLWSIRFALLSAVCALVSALLQTGTDLLPVWQAALHPMPFAILSTVFGFLSAVSRVVHQLSDAAIACRPASRQGPDSMNLPSVSLLPWWVKPLAIVTVLAGVGYGIYHTGYQAAAHDWQAKLDKQKADYESTLLQKAEAKSRELAKAASDTQKYAQLAHQLGVTLLATESQLKAKQQQLKQRIPDAIRMDGQHWTGLGPVSLRLYQAELGYGTAGDPGLPATQPGDAAKADQAAPVPGYHQKTSWLTPVITVPRCGALEAKFDSLITFHTQASEIK</sequence>
<keyword evidence="2" id="KW-0812">Transmembrane</keyword>
<organism evidence="3 4">
    <name type="scientific">Paludibacterium denitrificans</name>
    <dbReference type="NCBI Taxonomy" id="2675226"/>
    <lineage>
        <taxon>Bacteria</taxon>
        <taxon>Pseudomonadati</taxon>
        <taxon>Pseudomonadota</taxon>
        <taxon>Betaproteobacteria</taxon>
        <taxon>Neisseriales</taxon>
        <taxon>Chromobacteriaceae</taxon>
        <taxon>Paludibacterium</taxon>
    </lineage>
</organism>
<proteinExistence type="predicted"/>
<dbReference type="Pfam" id="PF25612">
    <property type="entry name" value="DUF7940"/>
    <property type="match status" value="1"/>
</dbReference>
<evidence type="ECO:0000313" key="4">
    <source>
        <dbReference type="Proteomes" id="UP000446658"/>
    </source>
</evidence>
<accession>A0A844GD54</accession>
<evidence type="ECO:0000256" key="2">
    <source>
        <dbReference type="SAM" id="Phobius"/>
    </source>
</evidence>
<feature type="transmembrane region" description="Helical" evidence="2">
    <location>
        <begin position="99"/>
        <end position="118"/>
    </location>
</feature>
<reference evidence="3 4" key="1">
    <citation type="submission" date="2019-11" db="EMBL/GenBank/DDBJ databases">
        <title>Draft genome sequence of Paludibacterium sp. dN18-1.</title>
        <authorList>
            <person name="Im W.-T."/>
        </authorList>
    </citation>
    <scope>NUCLEOTIDE SEQUENCE [LARGE SCALE GENOMIC DNA]</scope>
    <source>
        <strain evidence="4">dN 18-1</strain>
    </source>
</reference>
<dbReference type="Proteomes" id="UP000446658">
    <property type="component" value="Unassembled WGS sequence"/>
</dbReference>
<keyword evidence="2" id="KW-1133">Transmembrane helix</keyword>
<keyword evidence="2" id="KW-0472">Membrane</keyword>
<feature type="transmembrane region" description="Helical" evidence="2">
    <location>
        <begin position="12"/>
        <end position="32"/>
    </location>
</feature>
<protein>
    <submittedName>
        <fullName evidence="3">Uncharacterized protein</fullName>
    </submittedName>
</protein>